<accession>A0ABT1D9U2</accession>
<reference evidence="2 3" key="1">
    <citation type="submission" date="2021-12" db="EMBL/GenBank/DDBJ databases">
        <title>Siccirubricoccus leaddurans sp. nov., a high concentration Zn2+ tolerance bacterium.</title>
        <authorList>
            <person name="Cao Y."/>
        </authorList>
    </citation>
    <scope>NUCLEOTIDE SEQUENCE [LARGE SCALE GENOMIC DNA]</scope>
    <source>
        <strain evidence="2 3">KC 17139</strain>
    </source>
</reference>
<dbReference type="RefSeq" id="WP_252954647.1">
    <property type="nucleotide sequence ID" value="NZ_JAFIRR010000113.1"/>
</dbReference>
<evidence type="ECO:0000313" key="2">
    <source>
        <dbReference type="EMBL" id="MCO6418015.1"/>
    </source>
</evidence>
<dbReference type="InterPro" id="IPR018762">
    <property type="entry name" value="ChpT_C"/>
</dbReference>
<name>A0ABT1D9U2_9PROT</name>
<feature type="domain" description="Histidine phosphotransferase ChpT C-terminal" evidence="1">
    <location>
        <begin position="96"/>
        <end position="188"/>
    </location>
</feature>
<gene>
    <name evidence="2" type="ORF">JYK14_17880</name>
</gene>
<evidence type="ECO:0000313" key="3">
    <source>
        <dbReference type="Proteomes" id="UP001523392"/>
    </source>
</evidence>
<dbReference type="Pfam" id="PF10090">
    <property type="entry name" value="HPTransfase"/>
    <property type="match status" value="1"/>
</dbReference>
<evidence type="ECO:0000259" key="1">
    <source>
        <dbReference type="Pfam" id="PF10090"/>
    </source>
</evidence>
<keyword evidence="3" id="KW-1185">Reference proteome</keyword>
<comment type="caution">
    <text evidence="2">The sequence shown here is derived from an EMBL/GenBank/DDBJ whole genome shotgun (WGS) entry which is preliminary data.</text>
</comment>
<dbReference type="Gene3D" id="1.10.287.130">
    <property type="match status" value="1"/>
</dbReference>
<dbReference type="Proteomes" id="UP001523392">
    <property type="component" value="Unassembled WGS sequence"/>
</dbReference>
<sequence>MSAASRLSRLVAARLCHDLGGVVGGLSGTLDMLDQGDAEMLALSRESVGALRQRLRLYAAAWGAQGGPLDAPALAALLSGAPASPRVRFEVPALSPAAPVPAALVPLVLNAALLGAEALPRGGLVHLAGDAEAGFTILPEGRNAAWPAGMLRLLADDDLEAALEEGPRRVVLPLLVTLAGEAGYALSLVMGVGPVAPLLLARA</sequence>
<organism evidence="2 3">
    <name type="scientific">Siccirubricoccus soli</name>
    <dbReference type="NCBI Taxonomy" id="2899147"/>
    <lineage>
        <taxon>Bacteria</taxon>
        <taxon>Pseudomonadati</taxon>
        <taxon>Pseudomonadota</taxon>
        <taxon>Alphaproteobacteria</taxon>
        <taxon>Acetobacterales</taxon>
        <taxon>Roseomonadaceae</taxon>
        <taxon>Siccirubricoccus</taxon>
    </lineage>
</organism>
<dbReference type="EMBL" id="JAFIRR010000113">
    <property type="protein sequence ID" value="MCO6418015.1"/>
    <property type="molecule type" value="Genomic_DNA"/>
</dbReference>
<dbReference type="Gene3D" id="3.30.565.10">
    <property type="entry name" value="Histidine kinase-like ATPase, C-terminal domain"/>
    <property type="match status" value="1"/>
</dbReference>
<protein>
    <recommendedName>
        <fullName evidence="1">Histidine phosphotransferase ChpT C-terminal domain-containing protein</fullName>
    </recommendedName>
</protein>
<proteinExistence type="predicted"/>
<dbReference type="InterPro" id="IPR036890">
    <property type="entry name" value="HATPase_C_sf"/>
</dbReference>